<evidence type="ECO:0000256" key="3">
    <source>
        <dbReference type="ARBA" id="ARBA00022452"/>
    </source>
</evidence>
<keyword evidence="7 8" id="KW-0998">Cell outer membrane</keyword>
<dbReference type="PROSITE" id="PS52016">
    <property type="entry name" value="TONB_DEPENDENT_REC_3"/>
    <property type="match status" value="1"/>
</dbReference>
<dbReference type="Gene3D" id="2.40.170.20">
    <property type="entry name" value="TonB-dependent receptor, beta-barrel domain"/>
    <property type="match status" value="1"/>
</dbReference>
<keyword evidence="3 8" id="KW-1134">Transmembrane beta strand</keyword>
<comment type="caution">
    <text evidence="13">The sequence shown here is derived from an EMBL/GenBank/DDBJ whole genome shotgun (WGS) entry which is preliminary data.</text>
</comment>
<name>A0A2W5FB38_9SPHI</name>
<evidence type="ECO:0000256" key="4">
    <source>
        <dbReference type="ARBA" id="ARBA00022692"/>
    </source>
</evidence>
<comment type="subcellular location">
    <subcellularLocation>
        <location evidence="1 8">Cell outer membrane</location>
        <topology evidence="1 8">Multi-pass membrane protein</topology>
    </subcellularLocation>
</comment>
<protein>
    <recommendedName>
        <fullName evidence="15">TonB-dependent receptor plug</fullName>
    </recommendedName>
</protein>
<evidence type="ECO:0000256" key="9">
    <source>
        <dbReference type="RuleBase" id="RU003357"/>
    </source>
</evidence>
<dbReference type="InterPro" id="IPR012910">
    <property type="entry name" value="Plug_dom"/>
</dbReference>
<keyword evidence="2 8" id="KW-0813">Transport</keyword>
<evidence type="ECO:0000313" key="14">
    <source>
        <dbReference type="Proteomes" id="UP000249645"/>
    </source>
</evidence>
<evidence type="ECO:0008006" key="15">
    <source>
        <dbReference type="Google" id="ProtNLM"/>
    </source>
</evidence>
<organism evidence="13 14">
    <name type="scientific">Pseudopedobacter saltans</name>
    <dbReference type="NCBI Taxonomy" id="151895"/>
    <lineage>
        <taxon>Bacteria</taxon>
        <taxon>Pseudomonadati</taxon>
        <taxon>Bacteroidota</taxon>
        <taxon>Sphingobacteriia</taxon>
        <taxon>Sphingobacteriales</taxon>
        <taxon>Sphingobacteriaceae</taxon>
        <taxon>Pseudopedobacter</taxon>
    </lineage>
</organism>
<keyword evidence="4 8" id="KW-0812">Transmembrane</keyword>
<evidence type="ECO:0000256" key="5">
    <source>
        <dbReference type="ARBA" id="ARBA00023077"/>
    </source>
</evidence>
<reference evidence="13 14" key="1">
    <citation type="submission" date="2017-11" db="EMBL/GenBank/DDBJ databases">
        <title>Infants hospitalized years apart are colonized by the same room-sourced microbial strains.</title>
        <authorList>
            <person name="Brooks B."/>
            <person name="Olm M.R."/>
            <person name="Firek B.A."/>
            <person name="Baker R."/>
            <person name="Thomas B.C."/>
            <person name="Morowitz M.J."/>
            <person name="Banfield J.F."/>
        </authorList>
    </citation>
    <scope>NUCLEOTIDE SEQUENCE [LARGE SCALE GENOMIC DNA]</scope>
    <source>
        <strain evidence="13">S2_009_000_R2_76</strain>
    </source>
</reference>
<dbReference type="InterPro" id="IPR039426">
    <property type="entry name" value="TonB-dep_rcpt-like"/>
</dbReference>
<evidence type="ECO:0000256" key="6">
    <source>
        <dbReference type="ARBA" id="ARBA00023136"/>
    </source>
</evidence>
<sequence>MKKNKRPCGIFLLAALVAISSRAQQKKEGRVLSSVDSLPIPEVVIHQGATRLTSDAKGHFSLPATTNPTDSILLYKDGYLPTSFQMGENTAHTETVFMRPVLKVLQEVTINTGYQTLAKERATGSFEKIDNQRLNQQVTTDIIGRLEGTSSVLFDKNSQRPAMTIRGFSSLTKSIMSPLIIVDNFPYEGDIGNINPNDVESVTILKDAAAASIWGTRAGNGVIVITTKKGTYQSRNRWELNTNVSVVSKPNLFSIHQMSPSDFVDMEKFLFDKGYYSSKESSRSKPALSPVVETLIEQRNGKISDETASERIMHYKTVDLRSDMERLMYQKGIKQQYALSARGGNSNLKYYFSGGLDKNTDNLDASYRRVSLKSENTYRPVRQLEISVGLQYISVQTKTGKPAWTTLANGSSSYPYLLLADSAEQALPFGKDYRSMYTDTAGGGRLLDWNYYPLEDYLHDYSKVNRQDLLLQLGAKVQIASFLSLDMQYQYERQNNDSKDVHDMKSYYARDWINRFSQVNQNTGTVTYPVPLGEIRFIGNEQTVAHDGRAQVNLGKTWGVSGLNAIAGGEIRQTYTSGSYYNIYGYNDDVLTVANVNYATPYPNYVTGSNGTIPSGLQLVDKTNRYLSLYGNAAYTLRDRYTLSASARRDASNLFGVSTNDRWTPLWSLGGSWNISREMFFHVPGISLLRLRATYGLSGNVDQTKSAVTTIKYYSTNATYTNLPRAYINQNGNPALKWEQVRTFNVGMDFSGVDNRISGNVDWYSKKGTDLLGNAPLDYTTGIVSVSKNVAAMEGNGIDITLNTKILKGALQWDNVLLFNYYKSRVVKFNLTTDYGSAFVNGAYTITGVEGKPVYAVLSYDWAGLDKNGDPQGRLYGDLSTNYASIVGTGTAYTDLVYGGSATPTTYGSMINTLTWKGWSFAFNVGYKLGYYFRRPTISYSALFSSYAYVDNGDYARRWQHPGDESKTNVPSIVYPANGNRDNFYVNSSVLVERADHIRLQYVQLQYRFGNNTAHSGLSGMEVYGNASNLGILWRANRHQLDPEYPNTLSPPPTFSLGLRIYFNK</sequence>
<dbReference type="InterPro" id="IPR000531">
    <property type="entry name" value="Beta-barrel_TonB"/>
</dbReference>
<evidence type="ECO:0000256" key="1">
    <source>
        <dbReference type="ARBA" id="ARBA00004571"/>
    </source>
</evidence>
<dbReference type="NCBIfam" id="TIGR04056">
    <property type="entry name" value="OMP_RagA_SusC"/>
    <property type="match status" value="1"/>
</dbReference>
<feature type="domain" description="TonB-dependent receptor-like beta-barrel" evidence="11">
    <location>
        <begin position="441"/>
        <end position="930"/>
    </location>
</feature>
<evidence type="ECO:0000256" key="7">
    <source>
        <dbReference type="ARBA" id="ARBA00023237"/>
    </source>
</evidence>
<dbReference type="InterPro" id="IPR036942">
    <property type="entry name" value="Beta-barrel_TonB_sf"/>
</dbReference>
<dbReference type="Gene3D" id="2.170.130.10">
    <property type="entry name" value="TonB-dependent receptor, plug domain"/>
    <property type="match status" value="1"/>
</dbReference>
<feature type="chain" id="PRO_5015893178" description="TonB-dependent receptor plug" evidence="10">
    <location>
        <begin position="24"/>
        <end position="1065"/>
    </location>
</feature>
<feature type="signal peptide" evidence="10">
    <location>
        <begin position="1"/>
        <end position="23"/>
    </location>
</feature>
<evidence type="ECO:0000259" key="12">
    <source>
        <dbReference type="Pfam" id="PF07715"/>
    </source>
</evidence>
<dbReference type="Proteomes" id="UP000249645">
    <property type="component" value="Unassembled WGS sequence"/>
</dbReference>
<dbReference type="NCBIfam" id="TIGR04057">
    <property type="entry name" value="SusC_RagA_signa"/>
    <property type="match status" value="1"/>
</dbReference>
<dbReference type="AlphaFoldDB" id="A0A2W5FB38"/>
<evidence type="ECO:0000259" key="11">
    <source>
        <dbReference type="Pfam" id="PF00593"/>
    </source>
</evidence>
<gene>
    <name evidence="13" type="ORF">DI598_03105</name>
</gene>
<dbReference type="SUPFAM" id="SSF56935">
    <property type="entry name" value="Porins"/>
    <property type="match status" value="1"/>
</dbReference>
<evidence type="ECO:0000256" key="8">
    <source>
        <dbReference type="PROSITE-ProRule" id="PRU01360"/>
    </source>
</evidence>
<dbReference type="EMBL" id="QFOI01000029">
    <property type="protein sequence ID" value="PZP51494.1"/>
    <property type="molecule type" value="Genomic_DNA"/>
</dbReference>
<keyword evidence="5 9" id="KW-0798">TonB box</keyword>
<keyword evidence="10" id="KW-0732">Signal</keyword>
<dbReference type="Pfam" id="PF07715">
    <property type="entry name" value="Plug"/>
    <property type="match status" value="1"/>
</dbReference>
<proteinExistence type="inferred from homology"/>
<evidence type="ECO:0000256" key="2">
    <source>
        <dbReference type="ARBA" id="ARBA00022448"/>
    </source>
</evidence>
<dbReference type="GO" id="GO:0009279">
    <property type="term" value="C:cell outer membrane"/>
    <property type="evidence" value="ECO:0007669"/>
    <property type="project" value="UniProtKB-SubCell"/>
</dbReference>
<dbReference type="Pfam" id="PF00593">
    <property type="entry name" value="TonB_dep_Rec_b-barrel"/>
    <property type="match status" value="1"/>
</dbReference>
<keyword evidence="6 8" id="KW-0472">Membrane</keyword>
<evidence type="ECO:0000256" key="10">
    <source>
        <dbReference type="SAM" id="SignalP"/>
    </source>
</evidence>
<dbReference type="InterPro" id="IPR023996">
    <property type="entry name" value="TonB-dep_OMP_SusC/RagA"/>
</dbReference>
<comment type="similarity">
    <text evidence="8 9">Belongs to the TonB-dependent receptor family.</text>
</comment>
<dbReference type="InterPro" id="IPR037066">
    <property type="entry name" value="Plug_dom_sf"/>
</dbReference>
<feature type="domain" description="TonB-dependent receptor plug" evidence="12">
    <location>
        <begin position="119"/>
        <end position="222"/>
    </location>
</feature>
<dbReference type="InterPro" id="IPR023997">
    <property type="entry name" value="TonB-dep_OMP_SusC/RagA_CS"/>
</dbReference>
<evidence type="ECO:0000313" key="13">
    <source>
        <dbReference type="EMBL" id="PZP51494.1"/>
    </source>
</evidence>
<accession>A0A2W5FB38</accession>